<dbReference type="Proteomes" id="UP000027986">
    <property type="component" value="Chromosome"/>
</dbReference>
<evidence type="ECO:0000256" key="5">
    <source>
        <dbReference type="ARBA" id="ARBA00023239"/>
    </source>
</evidence>
<feature type="region of interest" description="Disordered" evidence="6">
    <location>
        <begin position="131"/>
        <end position="169"/>
    </location>
</feature>
<evidence type="ECO:0000313" key="8">
    <source>
        <dbReference type="EMBL" id="AIF41025.1"/>
    </source>
</evidence>
<dbReference type="GO" id="GO:0006729">
    <property type="term" value="P:tetrahydrobiopterin biosynthetic process"/>
    <property type="evidence" value="ECO:0007669"/>
    <property type="project" value="InterPro"/>
</dbReference>
<comment type="similarity">
    <text evidence="2">Belongs to the pterin-4-alpha-carbinolamine dehydratase family.</text>
</comment>
<keyword evidence="5" id="KW-0456">Lyase</keyword>
<dbReference type="InterPro" id="IPR036428">
    <property type="entry name" value="PCD_sf"/>
</dbReference>
<protein>
    <recommendedName>
        <fullName evidence="4">Putative pterin-4-alpha-carbinolamine dehydratase</fullName>
        <ecNumber evidence="3">4.2.1.96</ecNumber>
    </recommendedName>
</protein>
<evidence type="ECO:0000256" key="3">
    <source>
        <dbReference type="ARBA" id="ARBA00013252"/>
    </source>
</evidence>
<evidence type="ECO:0000259" key="7">
    <source>
        <dbReference type="Pfam" id="PF18029"/>
    </source>
</evidence>
<proteinExistence type="inferred from homology"/>
<dbReference type="Gene3D" id="3.10.180.10">
    <property type="entry name" value="2,3-Dihydroxybiphenyl 1,2-Dioxygenase, domain 1"/>
    <property type="match status" value="1"/>
</dbReference>
<sequence length="227" mass="24427">MRTLTAAEVAAQAPAGWAQIMGSLRARYRTGDFATGLRLVNLIGESAERWDHHPDVTLTYGDVIVSLVSHDVRGITSRDLRMARLSAEHAAHLGLEPDVAGLTQIDPGLDTAHADEVAPFYSALFAAPLRDGEPVDPSGQTPTVWWQAPDDADSPDGDAADDSQLPPTDHEQRWHFDVWVAAEAAEQRLAAVLDAGGRLVSDAHAPSFWVVEDADGNRHCICTPAGR</sequence>
<dbReference type="SUPFAM" id="SSF55248">
    <property type="entry name" value="PCD-like"/>
    <property type="match status" value="1"/>
</dbReference>
<accession>A0A075JGS3</accession>
<dbReference type="InterPro" id="IPR029068">
    <property type="entry name" value="Glyas_Bleomycin-R_OHBP_Dase"/>
</dbReference>
<dbReference type="Pfam" id="PF18029">
    <property type="entry name" value="Glyoxalase_6"/>
    <property type="match status" value="1"/>
</dbReference>
<name>A0A075JGS3_9MICO</name>
<dbReference type="InterPro" id="IPR041581">
    <property type="entry name" value="Glyoxalase_6"/>
</dbReference>
<gene>
    <name evidence="8" type="ORF">HX89_08795</name>
</gene>
<reference evidence="8 9" key="1">
    <citation type="submission" date="2014-07" db="EMBL/GenBank/DDBJ databases">
        <title>Genome Sequencing of Dermacoccus nishinomiyaensis.</title>
        <authorList>
            <person name="Hong K.W."/>
            <person name="Chan K.G."/>
        </authorList>
    </citation>
    <scope>NUCLEOTIDE SEQUENCE [LARGE SCALE GENOMIC DNA]</scope>
    <source>
        <strain evidence="8 9">M25</strain>
    </source>
</reference>
<dbReference type="HOGENOM" id="CLU_109854_0_0_11"/>
<evidence type="ECO:0000256" key="4">
    <source>
        <dbReference type="ARBA" id="ARBA00021735"/>
    </source>
</evidence>
<dbReference type="Gene3D" id="3.30.1360.20">
    <property type="entry name" value="Transcriptional coactivator/pterin dehydratase"/>
    <property type="match status" value="1"/>
</dbReference>
<feature type="compositionally biased region" description="Acidic residues" evidence="6">
    <location>
        <begin position="150"/>
        <end position="161"/>
    </location>
</feature>
<dbReference type="SUPFAM" id="SSF54593">
    <property type="entry name" value="Glyoxalase/Bleomycin resistance protein/Dihydroxybiphenyl dioxygenase"/>
    <property type="match status" value="1"/>
</dbReference>
<organism evidence="8 9">
    <name type="scientific">Dermacoccus nishinomiyaensis</name>
    <dbReference type="NCBI Taxonomy" id="1274"/>
    <lineage>
        <taxon>Bacteria</taxon>
        <taxon>Bacillati</taxon>
        <taxon>Actinomycetota</taxon>
        <taxon>Actinomycetes</taxon>
        <taxon>Micrococcales</taxon>
        <taxon>Dermacoccaceae</taxon>
        <taxon>Dermacoccus</taxon>
    </lineage>
</organism>
<evidence type="ECO:0000256" key="6">
    <source>
        <dbReference type="SAM" id="MobiDB-lite"/>
    </source>
</evidence>
<dbReference type="GO" id="GO:0008124">
    <property type="term" value="F:4-alpha-hydroxytetrahydrobiopterin dehydratase activity"/>
    <property type="evidence" value="ECO:0007669"/>
    <property type="project" value="UniProtKB-EC"/>
</dbReference>
<comment type="catalytic activity">
    <reaction evidence="1">
        <text>(4aS,6R)-4a-hydroxy-L-erythro-5,6,7,8-tetrahydrobiopterin = (6R)-L-erythro-6,7-dihydrobiopterin + H2O</text>
        <dbReference type="Rhea" id="RHEA:11920"/>
        <dbReference type="ChEBI" id="CHEBI:15377"/>
        <dbReference type="ChEBI" id="CHEBI:15642"/>
        <dbReference type="ChEBI" id="CHEBI:43120"/>
        <dbReference type="EC" id="4.2.1.96"/>
    </reaction>
</comment>
<evidence type="ECO:0000256" key="2">
    <source>
        <dbReference type="ARBA" id="ARBA00006472"/>
    </source>
</evidence>
<dbReference type="KEGG" id="dni:HX89_08795"/>
<dbReference type="EC" id="4.2.1.96" evidence="3"/>
<dbReference type="PANTHER" id="PTHR12599:SF0">
    <property type="entry name" value="PTERIN-4-ALPHA-CARBINOLAMINE DEHYDRATASE"/>
    <property type="match status" value="1"/>
</dbReference>
<evidence type="ECO:0000313" key="9">
    <source>
        <dbReference type="Proteomes" id="UP000027986"/>
    </source>
</evidence>
<dbReference type="InterPro" id="IPR001533">
    <property type="entry name" value="Pterin_deHydtase"/>
</dbReference>
<dbReference type="EMBL" id="CP008889">
    <property type="protein sequence ID" value="AIF41025.1"/>
    <property type="molecule type" value="Genomic_DNA"/>
</dbReference>
<dbReference type="CDD" id="cd00488">
    <property type="entry name" value="PCD_DCoH"/>
    <property type="match status" value="1"/>
</dbReference>
<feature type="domain" description="Glyoxalase-like" evidence="7">
    <location>
        <begin position="109"/>
        <end position="222"/>
    </location>
</feature>
<dbReference type="AlphaFoldDB" id="A0A075JGS3"/>
<keyword evidence="9" id="KW-1185">Reference proteome</keyword>
<evidence type="ECO:0000256" key="1">
    <source>
        <dbReference type="ARBA" id="ARBA00001554"/>
    </source>
</evidence>
<dbReference type="Pfam" id="PF01329">
    <property type="entry name" value="Pterin_4a"/>
    <property type="match status" value="1"/>
</dbReference>
<dbReference type="PANTHER" id="PTHR12599">
    <property type="entry name" value="PTERIN-4-ALPHA-CARBINOLAMINE DEHYDRATASE"/>
    <property type="match status" value="1"/>
</dbReference>
<dbReference type="eggNOG" id="COG2154">
    <property type="taxonomic scope" value="Bacteria"/>
</dbReference>